<dbReference type="SUPFAM" id="SSF52025">
    <property type="entry name" value="PA domain"/>
    <property type="match status" value="1"/>
</dbReference>
<dbReference type="PANTHER" id="PTHR45931:SF20">
    <property type="entry name" value="RING-TYPE E3 UBIQUITIN TRANSFERASE"/>
    <property type="match status" value="1"/>
</dbReference>
<sequence length="326" mass="36293">STYEMINWYYLLVICLQMVNLVSLTIYTYPPAHSNLSKLMFHDVEADFGSMPTEGISGALDLSIPYNACYHLYPAPKKDLPNTNFFALIQESSGCSYSEQVIHAQEAGYKGAIIYSRTNNDPIIMGGDGPIIVAVYVKKSVGQDLKQFLYKTGSTIKIAPNDPQMSLSIYLVPFAIVVGVCFFFMLAFSVGRYVRYWLRIRRSRLSPANLKKIPTKKFKKGDEFDVCAICIEEYVQNDKIRILPCNHAYHCKCVDPWLTSGKKLCPVCKQTVESDLKRTSKNVIINGNDGNSNDVNGSSALTEESEDENTPLLAASQNLPNSGAMA</sequence>
<dbReference type="InterPro" id="IPR001841">
    <property type="entry name" value="Znf_RING"/>
</dbReference>
<feature type="transmembrane region" description="Helical" evidence="10">
    <location>
        <begin position="7"/>
        <end position="29"/>
    </location>
</feature>
<dbReference type="AlphaFoldDB" id="T2MI57"/>
<dbReference type="SMART" id="SM00184">
    <property type="entry name" value="RING"/>
    <property type="match status" value="1"/>
</dbReference>
<dbReference type="OrthoDB" id="8062037at2759"/>
<dbReference type="GO" id="GO:0008270">
    <property type="term" value="F:zinc ion binding"/>
    <property type="evidence" value="ECO:0007669"/>
    <property type="project" value="UniProtKB-KW"/>
</dbReference>
<evidence type="ECO:0000259" key="11">
    <source>
        <dbReference type="PROSITE" id="PS50089"/>
    </source>
</evidence>
<feature type="compositionally biased region" description="Low complexity" evidence="9">
    <location>
        <begin position="283"/>
        <end position="299"/>
    </location>
</feature>
<keyword evidence="6 10" id="KW-1133">Transmembrane helix</keyword>
<keyword evidence="7 10" id="KW-0472">Membrane</keyword>
<feature type="non-terminal residue" evidence="12">
    <location>
        <position position="1"/>
    </location>
</feature>
<dbReference type="EMBL" id="HAAD01005736">
    <property type="protein sequence ID" value="CDG71968.1"/>
    <property type="molecule type" value="mRNA"/>
</dbReference>
<dbReference type="InterPro" id="IPR013083">
    <property type="entry name" value="Znf_RING/FYVE/PHD"/>
</dbReference>
<dbReference type="GO" id="GO:0005634">
    <property type="term" value="C:nucleus"/>
    <property type="evidence" value="ECO:0007669"/>
    <property type="project" value="TreeGrafter"/>
</dbReference>
<evidence type="ECO:0000256" key="8">
    <source>
        <dbReference type="PROSITE-ProRule" id="PRU00175"/>
    </source>
</evidence>
<dbReference type="SUPFAM" id="SSF57850">
    <property type="entry name" value="RING/U-box"/>
    <property type="match status" value="1"/>
</dbReference>
<name>T2MI57_HYDVU</name>
<dbReference type="PROSITE" id="PS50089">
    <property type="entry name" value="ZF_RING_2"/>
    <property type="match status" value="1"/>
</dbReference>
<dbReference type="GO" id="GO:0061630">
    <property type="term" value="F:ubiquitin protein ligase activity"/>
    <property type="evidence" value="ECO:0007669"/>
    <property type="project" value="TreeGrafter"/>
</dbReference>
<protein>
    <submittedName>
        <fullName evidence="12">E3 ubiquitin-protein ligase RNF13</fullName>
    </submittedName>
</protein>
<dbReference type="Pfam" id="PF13639">
    <property type="entry name" value="zf-RING_2"/>
    <property type="match status" value="1"/>
</dbReference>
<gene>
    <name evidence="12" type="primary">RNF13</name>
</gene>
<keyword evidence="4 8" id="KW-0863">Zinc-finger</keyword>
<dbReference type="GO" id="GO:0006511">
    <property type="term" value="P:ubiquitin-dependent protein catabolic process"/>
    <property type="evidence" value="ECO:0007669"/>
    <property type="project" value="TreeGrafter"/>
</dbReference>
<accession>T2MI57</accession>
<keyword evidence="3" id="KW-0479">Metal-binding</keyword>
<evidence type="ECO:0000256" key="7">
    <source>
        <dbReference type="ARBA" id="ARBA00023136"/>
    </source>
</evidence>
<reference evidence="12" key="1">
    <citation type="journal article" date="2013" name="Genome Biol. Evol.">
        <title>Punctuated emergences of genetic and phenotypic innovations in eumetazoan, bilaterian, euteleostome, and hominidae ancestors.</title>
        <authorList>
            <person name="Wenger Y."/>
            <person name="Galliot B."/>
        </authorList>
    </citation>
    <scope>NUCLEOTIDE SEQUENCE</scope>
    <source>
        <tissue evidence="12">Whole animals</tissue>
    </source>
</reference>
<dbReference type="InterPro" id="IPR046450">
    <property type="entry name" value="PA_dom_sf"/>
</dbReference>
<evidence type="ECO:0000256" key="10">
    <source>
        <dbReference type="SAM" id="Phobius"/>
    </source>
</evidence>
<feature type="transmembrane region" description="Helical" evidence="10">
    <location>
        <begin position="170"/>
        <end position="194"/>
    </location>
</feature>
<evidence type="ECO:0000313" key="12">
    <source>
        <dbReference type="EMBL" id="CDG71968.1"/>
    </source>
</evidence>
<evidence type="ECO:0000256" key="2">
    <source>
        <dbReference type="ARBA" id="ARBA00022692"/>
    </source>
</evidence>
<evidence type="ECO:0000256" key="5">
    <source>
        <dbReference type="ARBA" id="ARBA00022833"/>
    </source>
</evidence>
<keyword evidence="2 10" id="KW-0812">Transmembrane</keyword>
<evidence type="ECO:0000256" key="6">
    <source>
        <dbReference type="ARBA" id="ARBA00022989"/>
    </source>
</evidence>
<evidence type="ECO:0000256" key="3">
    <source>
        <dbReference type="ARBA" id="ARBA00022723"/>
    </source>
</evidence>
<dbReference type="InterPro" id="IPR003137">
    <property type="entry name" value="PA_domain"/>
</dbReference>
<dbReference type="Gene3D" id="3.50.30.30">
    <property type="match status" value="1"/>
</dbReference>
<proteinExistence type="evidence at transcript level"/>
<comment type="subcellular location">
    <subcellularLocation>
        <location evidence="1">Membrane</location>
    </subcellularLocation>
</comment>
<evidence type="ECO:0000256" key="4">
    <source>
        <dbReference type="ARBA" id="ARBA00022771"/>
    </source>
</evidence>
<dbReference type="GO" id="GO:0016020">
    <property type="term" value="C:membrane"/>
    <property type="evidence" value="ECO:0007669"/>
    <property type="project" value="UniProtKB-SubCell"/>
</dbReference>
<keyword evidence="5" id="KW-0862">Zinc</keyword>
<feature type="region of interest" description="Disordered" evidence="9">
    <location>
        <begin position="283"/>
        <end position="326"/>
    </location>
</feature>
<dbReference type="FunFam" id="3.30.40.10:FF:000824">
    <property type="entry name" value="E3 ubiquitin-protein ligase RNF13"/>
    <property type="match status" value="1"/>
</dbReference>
<dbReference type="PANTHER" id="PTHR45931">
    <property type="entry name" value="SI:CH211-59O9.10"/>
    <property type="match status" value="1"/>
</dbReference>
<dbReference type="Gene3D" id="3.30.40.10">
    <property type="entry name" value="Zinc/RING finger domain, C3HC4 (zinc finger)"/>
    <property type="match status" value="1"/>
</dbReference>
<evidence type="ECO:0000256" key="1">
    <source>
        <dbReference type="ARBA" id="ARBA00004370"/>
    </source>
</evidence>
<evidence type="ECO:0000256" key="9">
    <source>
        <dbReference type="SAM" id="MobiDB-lite"/>
    </source>
</evidence>
<feature type="compositionally biased region" description="Polar residues" evidence="9">
    <location>
        <begin position="315"/>
        <end position="326"/>
    </location>
</feature>
<dbReference type="InterPro" id="IPR051834">
    <property type="entry name" value="RING_finger_E3_ligase"/>
</dbReference>
<feature type="domain" description="RING-type" evidence="11">
    <location>
        <begin position="227"/>
        <end position="269"/>
    </location>
</feature>
<dbReference type="Pfam" id="PF02225">
    <property type="entry name" value="PA"/>
    <property type="match status" value="1"/>
</dbReference>
<organism evidence="12">
    <name type="scientific">Hydra vulgaris</name>
    <name type="common">Hydra</name>
    <name type="synonym">Hydra attenuata</name>
    <dbReference type="NCBI Taxonomy" id="6087"/>
    <lineage>
        <taxon>Eukaryota</taxon>
        <taxon>Metazoa</taxon>
        <taxon>Cnidaria</taxon>
        <taxon>Hydrozoa</taxon>
        <taxon>Hydroidolina</taxon>
        <taxon>Anthoathecata</taxon>
        <taxon>Aplanulata</taxon>
        <taxon>Hydridae</taxon>
        <taxon>Hydra</taxon>
    </lineage>
</organism>